<accession>B2TPA6</accession>
<reference evidence="1" key="1">
    <citation type="submission" date="2009-06" db="EMBL/GenBank/DDBJ databases">
        <authorList>
            <consortium name="US DOE Joint Genome Institute (JGI-PGF)"/>
            <person name="Lucas S."/>
            <person name="Copeland A."/>
            <person name="Lapidus A."/>
            <person name="Glavina del Rio T."/>
            <person name="Dalin E."/>
            <person name="Tice H."/>
            <person name="Bruce D."/>
            <person name="Goodwin L."/>
            <person name="Pitluck S."/>
            <person name="Kyrpides N."/>
            <person name="Mavromatis K."/>
            <person name="Ivanova N."/>
            <person name="Saunders E."/>
            <person name="Brettin T."/>
            <person name="Detter J.C."/>
            <person name="Han C."/>
            <person name="Larimer F."/>
            <person name="Land M."/>
            <person name="Hauser L."/>
            <person name="Markowitz V."/>
            <person name="Cheng J.-F."/>
            <person name="Hugenholtz P."/>
            <person name="Woyke T."/>
            <person name="Wu D."/>
            <person name="Gronow S."/>
            <person name="Klenk H.-P."/>
            <person name="Eisen J.A."/>
        </authorList>
    </citation>
    <scope>NUCLEOTIDE SEQUENCE</scope>
    <source>
        <strain evidence="1">Eklund 17B</strain>
    </source>
</reference>
<dbReference type="PATRIC" id="fig|935198.13.peg.2837"/>
<accession>U4PBL9</accession>
<protein>
    <submittedName>
        <fullName evidence="1">Uncharacterized protein</fullName>
    </submittedName>
</protein>
<dbReference type="KEGG" id="cbk:CLL_A2876"/>
<dbReference type="HOGENOM" id="CLU_3307208_0_0_9"/>
<proteinExistence type="predicted"/>
<sequence>MNVKMWLIILILAAVILVAVGKVINPKEQREKYNKKKSK</sequence>
<reference evidence="1" key="2">
    <citation type="submission" date="2009-08" db="EMBL/GenBank/DDBJ databases">
        <authorList>
            <person name="Shrivastava S."/>
            <person name="Brinkac L.M."/>
            <person name="Dodson R.J."/>
            <person name="Harkins D.M."/>
            <person name="Durkin A.S."/>
            <person name="Sutton G."/>
        </authorList>
    </citation>
    <scope>NUCLEOTIDE SEQUENCE</scope>
    <source>
        <strain evidence="1">Eklund 17B</strain>
    </source>
</reference>
<evidence type="ECO:0000313" key="1">
    <source>
        <dbReference type="EMBL" id="ACD23013.1"/>
    </source>
</evidence>
<gene>
    <name evidence="1" type="ordered locus">CLL_A2876</name>
</gene>
<dbReference type="AlphaFoldDB" id="B2TPA6"/>
<dbReference type="EMBL" id="CP001056">
    <property type="protein sequence ID" value="ACD23013.1"/>
    <property type="molecule type" value="Genomic_DNA"/>
</dbReference>
<name>B2TPA6_CLOBB</name>
<organism evidence="1">
    <name type="scientific">Clostridium botulinum (strain Eklund 17B / Type B)</name>
    <dbReference type="NCBI Taxonomy" id="935198"/>
    <lineage>
        <taxon>Bacteria</taxon>
        <taxon>Bacillati</taxon>
        <taxon>Bacillota</taxon>
        <taxon>Clostridia</taxon>
        <taxon>Eubacteriales</taxon>
        <taxon>Clostridiaceae</taxon>
        <taxon>Clostridium</taxon>
    </lineage>
</organism>